<name>A0A2G1UR28_9GAMM</name>
<dbReference type="EMBL" id="NTFH01000003">
    <property type="protein sequence ID" value="PHQ16948.1"/>
    <property type="molecule type" value="Genomic_DNA"/>
</dbReference>
<organism evidence="1 2">
    <name type="scientific">Marinobacter profundi</name>
    <dbReference type="NCBI Taxonomy" id="2666256"/>
    <lineage>
        <taxon>Bacteria</taxon>
        <taxon>Pseudomonadati</taxon>
        <taxon>Pseudomonadota</taxon>
        <taxon>Gammaproteobacteria</taxon>
        <taxon>Pseudomonadales</taxon>
        <taxon>Marinobacteraceae</taxon>
        <taxon>Marinobacter</taxon>
    </lineage>
</organism>
<dbReference type="Proteomes" id="UP000231409">
    <property type="component" value="Unassembled WGS sequence"/>
</dbReference>
<dbReference type="Pfam" id="PF11279">
    <property type="entry name" value="DUF3080"/>
    <property type="match status" value="1"/>
</dbReference>
<keyword evidence="2" id="KW-1185">Reference proteome</keyword>
<dbReference type="AlphaFoldDB" id="A0A2G1UR28"/>
<gene>
    <name evidence="1" type="ORF">CLH61_01100</name>
</gene>
<comment type="caution">
    <text evidence="1">The sequence shown here is derived from an EMBL/GenBank/DDBJ whole genome shotgun (WGS) entry which is preliminary data.</text>
</comment>
<evidence type="ECO:0000313" key="1">
    <source>
        <dbReference type="EMBL" id="PHQ16948.1"/>
    </source>
</evidence>
<proteinExistence type="predicted"/>
<dbReference type="InterPro" id="IPR021431">
    <property type="entry name" value="DUF3080"/>
</dbReference>
<sequence length="322" mass="36381">MMDEYVKRVGRVLEVEPVLSDVPPGVVMPSRRDRLLELPELDMGMLDFLSLYGCELQYVVGEKNSVMGRVMQPLNRLRYELRFIDAANACLPTIESEALQDSLRIAAEHKRASLRLAVWNATWGVEEVESLLTLSKGPLPVALSADAVTDLTIDIERLNEAVTKLLAGDLDHSLADLGGVHQRWQAEYLAGQAINSALLLTTRLRDASALIRQRLDGRPLCLRGKPNNQSDIVRNMFFSVFIERIQPYMADVRRVREAVVVPLNRLAKQQAPVMPDAFADWYRRMLALDDPDSVWMQLDHAMQVHIESWQLLLEQCGMRPAA</sequence>
<protein>
    <recommendedName>
        <fullName evidence="3">DUF3080 domain-containing protein</fullName>
    </recommendedName>
</protein>
<evidence type="ECO:0008006" key="3">
    <source>
        <dbReference type="Google" id="ProtNLM"/>
    </source>
</evidence>
<accession>A0A2G1UR28</accession>
<reference evidence="1 2" key="1">
    <citation type="submission" date="2017-09" db="EMBL/GenBank/DDBJ databases">
        <title>The draft genome sequences of Marinobacter sp. PWS21.</title>
        <authorList>
            <person name="Cao J."/>
        </authorList>
    </citation>
    <scope>NUCLEOTIDE SEQUENCE [LARGE SCALE GENOMIC DNA]</scope>
    <source>
        <strain evidence="1 2">PWS21</strain>
    </source>
</reference>
<evidence type="ECO:0000313" key="2">
    <source>
        <dbReference type="Proteomes" id="UP000231409"/>
    </source>
</evidence>